<keyword evidence="5" id="KW-1185">Reference proteome</keyword>
<dbReference type="EMBL" id="JBHSEN010000002">
    <property type="protein sequence ID" value="MFC4430411.1"/>
    <property type="molecule type" value="Genomic_DNA"/>
</dbReference>
<organism evidence="4 5">
    <name type="scientific">Citricoccus alkalitolerans</name>
    <dbReference type="NCBI Taxonomy" id="246603"/>
    <lineage>
        <taxon>Bacteria</taxon>
        <taxon>Bacillati</taxon>
        <taxon>Actinomycetota</taxon>
        <taxon>Actinomycetes</taxon>
        <taxon>Micrococcales</taxon>
        <taxon>Micrococcaceae</taxon>
        <taxon>Citricoccus</taxon>
    </lineage>
</organism>
<protein>
    <submittedName>
        <fullName evidence="4">Glycosyltransferase</fullName>
    </submittedName>
</protein>
<evidence type="ECO:0000313" key="4">
    <source>
        <dbReference type="EMBL" id="MFC4430411.1"/>
    </source>
</evidence>
<dbReference type="SUPFAM" id="SSF53756">
    <property type="entry name" value="UDP-Glycosyltransferase/glycogen phosphorylase"/>
    <property type="match status" value="2"/>
</dbReference>
<dbReference type="CDD" id="cd03801">
    <property type="entry name" value="GT4_PimA-like"/>
    <property type="match status" value="1"/>
</dbReference>
<evidence type="ECO:0000256" key="1">
    <source>
        <dbReference type="ARBA" id="ARBA00022676"/>
    </source>
</evidence>
<keyword evidence="2" id="KW-0808">Transferase</keyword>
<evidence type="ECO:0000259" key="3">
    <source>
        <dbReference type="Pfam" id="PF13439"/>
    </source>
</evidence>
<keyword evidence="1" id="KW-0328">Glycosyltransferase</keyword>
<feature type="domain" description="Glycosyltransferase subfamily 4-like N-terminal" evidence="3">
    <location>
        <begin position="470"/>
        <end position="560"/>
    </location>
</feature>
<dbReference type="Gene3D" id="3.40.50.2000">
    <property type="entry name" value="Glycogen Phosphorylase B"/>
    <property type="match status" value="3"/>
</dbReference>
<reference evidence="5" key="1">
    <citation type="journal article" date="2019" name="Int. J. Syst. Evol. Microbiol.">
        <title>The Global Catalogue of Microorganisms (GCM) 10K type strain sequencing project: providing services to taxonomists for standard genome sequencing and annotation.</title>
        <authorList>
            <consortium name="The Broad Institute Genomics Platform"/>
            <consortium name="The Broad Institute Genome Sequencing Center for Infectious Disease"/>
            <person name="Wu L."/>
            <person name="Ma J."/>
        </authorList>
    </citation>
    <scope>NUCLEOTIDE SEQUENCE [LARGE SCALE GENOMIC DNA]</scope>
    <source>
        <strain evidence="5">CGMCC 1.12125</strain>
    </source>
</reference>
<sequence length="756" mass="82810">MSGIETAGSEPANPSGTLRPQRQVRVLLYGDVDLNIIDGSAVWLTSMAQTWSLAGAQVDVQLKAVEDRTLLSGELRSMPGVTVRPAQPPQGRRALDPVPAAEALQKLDGQDPYDVVMVRGIRICRQVARRGAFAGRLWSYVTEFGYPHGTADSGAETGAERWRQLGEIAAASRLMLAQTEPARAVLEAMVPAAAGRTVVLSPMVPDSIGRSAASASAASGAGSVAGPSGPVRLVYTGKFARRWRTDQMPEIVEYLRAGGVAAELTMVGDKVQHDPDHPDWAERMRAVMGSPHPDVVWRGALDRTAALDAAARADITLGWRDEELDLSLELSTKVLESCALGVPPLVNRTAAHEALLGADYPLFVDGVEDGPQEIARRIAAVQGQLPQLSARVLAVAEPYRMTARADTLKSWLARIGLPGPARSRRSGPVRVVVAGHDLKFAGELVDLLTDHPDVDLRLDQWSSLHHHDEATSRELVDWADVVMCEWAGPNAVWYARHKKAGQRLVVRLHMFELRGRWLSELAPDAVDRFVTVSAHYRDLVVEHLDVPAERVSVIPNAVSLADLDRPGLPGRRHRLGLVGMVPLRKRLDRAVDLLRELHRTDPRYTLHLRGRMPWEYPHEWRKPVQREAYMDLFARLGGDPVRHAVAFEPFGADMAGWLRKIGWVLSPSTVESFHLAPAEGMASGALPVLWDRPGARDIFGDEFVVQDTAAAAQLILETDADDDARAARQRTARERVAGFDERTVTASWQQVLLSGL</sequence>
<accession>A0ABV8XXR2</accession>
<gene>
    <name evidence="4" type="ORF">ACFO0K_12080</name>
</gene>
<name>A0ABV8XXR2_9MICC</name>
<dbReference type="Proteomes" id="UP001595965">
    <property type="component" value="Unassembled WGS sequence"/>
</dbReference>
<dbReference type="Pfam" id="PF13439">
    <property type="entry name" value="Glyco_transf_4"/>
    <property type="match status" value="1"/>
</dbReference>
<evidence type="ECO:0000256" key="2">
    <source>
        <dbReference type="ARBA" id="ARBA00022679"/>
    </source>
</evidence>
<evidence type="ECO:0000313" key="5">
    <source>
        <dbReference type="Proteomes" id="UP001595965"/>
    </source>
</evidence>
<dbReference type="PANTHER" id="PTHR12526:SF510">
    <property type="entry name" value="D-INOSITOL 3-PHOSPHATE GLYCOSYLTRANSFERASE"/>
    <property type="match status" value="1"/>
</dbReference>
<proteinExistence type="predicted"/>
<dbReference type="PANTHER" id="PTHR12526">
    <property type="entry name" value="GLYCOSYLTRANSFERASE"/>
    <property type="match status" value="1"/>
</dbReference>
<comment type="caution">
    <text evidence="4">The sequence shown here is derived from an EMBL/GenBank/DDBJ whole genome shotgun (WGS) entry which is preliminary data.</text>
</comment>
<dbReference type="InterPro" id="IPR028098">
    <property type="entry name" value="Glyco_trans_4-like_N"/>
</dbReference>
<dbReference type="RefSeq" id="WP_344226535.1">
    <property type="nucleotide sequence ID" value="NZ_BAAALH010000001.1"/>
</dbReference>